<evidence type="ECO:0000313" key="2">
    <source>
        <dbReference type="Proteomes" id="UP001500166"/>
    </source>
</evidence>
<keyword evidence="2" id="KW-1185">Reference proteome</keyword>
<gene>
    <name evidence="1" type="ORF">GCM10009824_27560</name>
</gene>
<comment type="caution">
    <text evidence="1">The sequence shown here is derived from an EMBL/GenBank/DDBJ whole genome shotgun (WGS) entry which is preliminary data.</text>
</comment>
<proteinExistence type="predicted"/>
<evidence type="ECO:0000313" key="1">
    <source>
        <dbReference type="EMBL" id="GAA2123624.1"/>
    </source>
</evidence>
<dbReference type="EMBL" id="BAAAQA010000036">
    <property type="protein sequence ID" value="GAA2123624.1"/>
    <property type="molecule type" value="Genomic_DNA"/>
</dbReference>
<protein>
    <submittedName>
        <fullName evidence="1">Uncharacterized protein</fullName>
    </submittedName>
</protein>
<accession>A0ABN2Y9A7</accession>
<name>A0ABN2Y9A7_9MICC</name>
<reference evidence="1 2" key="1">
    <citation type="journal article" date="2019" name="Int. J. Syst. Evol. Microbiol.">
        <title>The Global Catalogue of Microorganisms (GCM) 10K type strain sequencing project: providing services to taxonomists for standard genome sequencing and annotation.</title>
        <authorList>
            <consortium name="The Broad Institute Genomics Platform"/>
            <consortium name="The Broad Institute Genome Sequencing Center for Infectious Disease"/>
            <person name="Wu L."/>
            <person name="Ma J."/>
        </authorList>
    </citation>
    <scope>NUCLEOTIDE SEQUENCE [LARGE SCALE GENOMIC DNA]</scope>
    <source>
        <strain evidence="1 2">JCM 15914</strain>
    </source>
</reference>
<dbReference type="Proteomes" id="UP001500166">
    <property type="component" value="Unassembled WGS sequence"/>
</dbReference>
<sequence>MFTQFDSVGALASAETVVPSGIVTISVTMLATVTSEQATNNARPNHFGAHAAVVAGAPVTRFGC</sequence>
<organism evidence="1 2">
    <name type="scientific">Kocuria atrinae</name>
    <dbReference type="NCBI Taxonomy" id="592377"/>
    <lineage>
        <taxon>Bacteria</taxon>
        <taxon>Bacillati</taxon>
        <taxon>Actinomycetota</taxon>
        <taxon>Actinomycetes</taxon>
        <taxon>Micrococcales</taxon>
        <taxon>Micrococcaceae</taxon>
        <taxon>Kocuria</taxon>
    </lineage>
</organism>